<dbReference type="Proteomes" id="UP000268291">
    <property type="component" value="Unassembled WGS sequence"/>
</dbReference>
<name>A0A2P8GTV7_9MICO</name>
<reference evidence="2 4" key="1">
    <citation type="submission" date="2018-03" db="EMBL/GenBank/DDBJ databases">
        <title>Genomic Encyclopedia of Archaeal and Bacterial Type Strains, Phase II (KMG-II): from individual species to whole genera.</title>
        <authorList>
            <person name="Goeker M."/>
        </authorList>
    </citation>
    <scope>NUCLEOTIDE SEQUENCE [LARGE SCALE GENOMIC DNA]</scope>
    <source>
        <strain evidence="2 4">DSM 21548</strain>
    </source>
</reference>
<evidence type="ECO:0000313" key="4">
    <source>
        <dbReference type="Proteomes" id="UP000241203"/>
    </source>
</evidence>
<accession>A0A2P8GTV7</accession>
<proteinExistence type="predicted"/>
<dbReference type="RefSeq" id="WP_106562554.1">
    <property type="nucleotide sequence ID" value="NZ_PYAU01000001.1"/>
</dbReference>
<evidence type="ECO:0000313" key="5">
    <source>
        <dbReference type="Proteomes" id="UP000268291"/>
    </source>
</evidence>
<reference evidence="3 5" key="2">
    <citation type="submission" date="2018-12" db="EMBL/GenBank/DDBJ databases">
        <authorList>
            <person name="hu s."/>
            <person name="Xu Y."/>
            <person name="Xu B."/>
            <person name="Li F."/>
        </authorList>
    </citation>
    <scope>NUCLEOTIDE SEQUENCE [LARGE SCALE GENOMIC DNA]</scope>
    <source>
        <strain evidence="3 5">KSW2-17</strain>
    </source>
</reference>
<organism evidence="2 4">
    <name type="scientific">Labedella gwakjiensis</name>
    <dbReference type="NCBI Taxonomy" id="390269"/>
    <lineage>
        <taxon>Bacteria</taxon>
        <taxon>Bacillati</taxon>
        <taxon>Actinomycetota</taxon>
        <taxon>Actinomycetes</taxon>
        <taxon>Micrococcales</taxon>
        <taxon>Microbacteriaceae</taxon>
        <taxon>Labedella</taxon>
    </lineage>
</organism>
<keyword evidence="1" id="KW-0812">Transmembrane</keyword>
<keyword evidence="1" id="KW-0472">Membrane</keyword>
<evidence type="ECO:0000256" key="1">
    <source>
        <dbReference type="SAM" id="Phobius"/>
    </source>
</evidence>
<dbReference type="AlphaFoldDB" id="A0A2P8GTV7"/>
<evidence type="ECO:0000313" key="3">
    <source>
        <dbReference type="EMBL" id="RUQ84726.1"/>
    </source>
</evidence>
<protein>
    <submittedName>
        <fullName evidence="2">Uncharacterized protein</fullName>
    </submittedName>
</protein>
<dbReference type="OrthoDB" id="5126451at2"/>
<dbReference type="EMBL" id="RZGY01000002">
    <property type="protein sequence ID" value="RUQ84726.1"/>
    <property type="molecule type" value="Genomic_DNA"/>
</dbReference>
<sequence length="191" mass="19904">MSTPSLYRRVVRRETHSPRSGLAITIAVLLVLVLAWLGVESVLAAIGQPALLVAPKDAVTAVLSAPTAPAPLLVAIGAVVAIVGLILIVLSLSPARRGRRGGSIDRTAVVVDDRVIAQSLASTAAYAGDVDPAQVNVSVGARSARVEITRTSGRTLDTREIQEAVDAEIATYDYRPALRAKVRLSEKGAVA</sequence>
<feature type="transmembrane region" description="Helical" evidence="1">
    <location>
        <begin position="68"/>
        <end position="90"/>
    </location>
</feature>
<dbReference type="EMBL" id="PYAU01000001">
    <property type="protein sequence ID" value="PSL37408.1"/>
    <property type="molecule type" value="Genomic_DNA"/>
</dbReference>
<keyword evidence="5" id="KW-1185">Reference proteome</keyword>
<comment type="caution">
    <text evidence="2">The sequence shown here is derived from an EMBL/GenBank/DDBJ whole genome shotgun (WGS) entry which is preliminary data.</text>
</comment>
<gene>
    <name evidence="2" type="ORF">CLV49_1015</name>
    <name evidence="3" type="ORF">ELQ93_14110</name>
</gene>
<evidence type="ECO:0000313" key="2">
    <source>
        <dbReference type="EMBL" id="PSL37408.1"/>
    </source>
</evidence>
<keyword evidence="1" id="KW-1133">Transmembrane helix</keyword>
<dbReference type="Proteomes" id="UP000241203">
    <property type="component" value="Unassembled WGS sequence"/>
</dbReference>